<comment type="caution">
    <text evidence="1">The sequence shown here is derived from an EMBL/GenBank/DDBJ whole genome shotgun (WGS) entry which is preliminary data.</text>
</comment>
<evidence type="ECO:0000313" key="1">
    <source>
        <dbReference type="EMBL" id="HIR94411.1"/>
    </source>
</evidence>
<name>A0A9D1EM71_9FIRM</name>
<dbReference type="EMBL" id="DVHU01000119">
    <property type="protein sequence ID" value="HIR94411.1"/>
    <property type="molecule type" value="Genomic_DNA"/>
</dbReference>
<feature type="non-terminal residue" evidence="1">
    <location>
        <position position="323"/>
    </location>
</feature>
<reference evidence="1" key="1">
    <citation type="submission" date="2020-10" db="EMBL/GenBank/DDBJ databases">
        <authorList>
            <person name="Gilroy R."/>
        </authorList>
    </citation>
    <scope>NUCLEOTIDE SEQUENCE</scope>
    <source>
        <strain evidence="1">ChiSxjej1B13-7041</strain>
    </source>
</reference>
<gene>
    <name evidence="1" type="ORF">IAB98_13445</name>
</gene>
<evidence type="ECO:0000313" key="2">
    <source>
        <dbReference type="Proteomes" id="UP000886841"/>
    </source>
</evidence>
<sequence>MGERGMYKIVDESGFVYTQYIYLKEADFEKMIVAHAEQIFGAAGIYFDIKKLIGTPKKGATIPDGYFLDLTFHNDPRLYLVEVELNSHDVYGHIGEQILRFGISTETDKYKIKNSLLAEVDKDSGKQQKLADYFSKSKYNNINELLDKVIFDNRPAAIIVIDEATDALYHVMSQLTMTTEVIEAQTYVCGDKKLHRFSPFKDEVITDLAPDIDADELDTIIVPAREDGFNEEFLKNNRWFAIRISSAMIDKIKYIAAYQVAPVSGITHIAEVDRIEKYKDTNKYIVFFKTETTKRISKISLGKKKGTAPQSPRYSSYKKILTA</sequence>
<proteinExistence type="predicted"/>
<accession>A0A9D1EM71</accession>
<reference evidence="1" key="2">
    <citation type="journal article" date="2021" name="PeerJ">
        <title>Extensive microbial diversity within the chicken gut microbiome revealed by metagenomics and culture.</title>
        <authorList>
            <person name="Gilroy R."/>
            <person name="Ravi A."/>
            <person name="Getino M."/>
            <person name="Pursley I."/>
            <person name="Horton D.L."/>
            <person name="Alikhan N.F."/>
            <person name="Baker D."/>
            <person name="Gharbi K."/>
            <person name="Hall N."/>
            <person name="Watson M."/>
            <person name="Adriaenssens E.M."/>
            <person name="Foster-Nyarko E."/>
            <person name="Jarju S."/>
            <person name="Secka A."/>
            <person name="Antonio M."/>
            <person name="Oren A."/>
            <person name="Chaudhuri R.R."/>
            <person name="La Ragione R."/>
            <person name="Hildebrand F."/>
            <person name="Pallen M.J."/>
        </authorList>
    </citation>
    <scope>NUCLEOTIDE SEQUENCE</scope>
    <source>
        <strain evidence="1">ChiSxjej1B13-7041</strain>
    </source>
</reference>
<organism evidence="1 2">
    <name type="scientific">Candidatus Egerieimonas intestinavium</name>
    <dbReference type="NCBI Taxonomy" id="2840777"/>
    <lineage>
        <taxon>Bacteria</taxon>
        <taxon>Bacillati</taxon>
        <taxon>Bacillota</taxon>
        <taxon>Clostridia</taxon>
        <taxon>Lachnospirales</taxon>
        <taxon>Lachnospiraceae</taxon>
        <taxon>Lachnospiraceae incertae sedis</taxon>
        <taxon>Candidatus Egerieimonas</taxon>
    </lineage>
</organism>
<dbReference type="Proteomes" id="UP000886841">
    <property type="component" value="Unassembled WGS sequence"/>
</dbReference>
<protein>
    <submittedName>
        <fullName evidence="1">Uncharacterized protein</fullName>
    </submittedName>
</protein>
<dbReference type="AlphaFoldDB" id="A0A9D1EM71"/>